<dbReference type="InterPro" id="IPR014774">
    <property type="entry name" value="KaiC-like_dom"/>
</dbReference>
<feature type="domain" description="KaiC" evidence="3">
    <location>
        <begin position="5"/>
        <end position="254"/>
    </location>
</feature>
<accession>A0ABD5ZRQ0</accession>
<evidence type="ECO:0000259" key="3">
    <source>
        <dbReference type="PROSITE" id="PS51146"/>
    </source>
</evidence>
<dbReference type="InterPro" id="IPR027417">
    <property type="entry name" value="P-loop_NTPase"/>
</dbReference>
<keyword evidence="5" id="KW-1185">Reference proteome</keyword>
<gene>
    <name evidence="4" type="ORF">ACFQJ4_11530</name>
</gene>
<dbReference type="Proteomes" id="UP001596398">
    <property type="component" value="Unassembled WGS sequence"/>
</dbReference>
<dbReference type="RefSeq" id="WP_276234091.1">
    <property type="nucleotide sequence ID" value="NZ_CP119802.1"/>
</dbReference>
<dbReference type="PANTHER" id="PTHR43637">
    <property type="entry name" value="UPF0273 PROTEIN TM_0370"/>
    <property type="match status" value="1"/>
</dbReference>
<keyword evidence="2" id="KW-0067">ATP-binding</keyword>
<dbReference type="AlphaFoldDB" id="A0ABD5ZRQ0"/>
<dbReference type="Pfam" id="PF06745">
    <property type="entry name" value="ATPase"/>
    <property type="match status" value="1"/>
</dbReference>
<evidence type="ECO:0000256" key="2">
    <source>
        <dbReference type="ARBA" id="ARBA00022840"/>
    </source>
</evidence>
<name>A0ABD5ZRQ0_9EURY</name>
<evidence type="ECO:0000313" key="4">
    <source>
        <dbReference type="EMBL" id="MFC7235947.1"/>
    </source>
</evidence>
<dbReference type="GO" id="GO:0005524">
    <property type="term" value="F:ATP binding"/>
    <property type="evidence" value="ECO:0007669"/>
    <property type="project" value="UniProtKB-KW"/>
</dbReference>
<protein>
    <submittedName>
        <fullName evidence="4">RAD55 family ATPase</fullName>
    </submittedName>
</protein>
<comment type="caution">
    <text evidence="4">The sequence shown here is derived from an EMBL/GenBank/DDBJ whole genome shotgun (WGS) entry which is preliminary data.</text>
</comment>
<proteinExistence type="predicted"/>
<dbReference type="InterPro" id="IPR010624">
    <property type="entry name" value="KaiC_dom"/>
</dbReference>
<sequence length="491" mass="54029">MTQGDRLPTGDAVVDRMLRGGIPEGRAVLVRGGPGTGKTTFAMQFLQEGIATGERCLFVSTEQTREELRDSFAGYEFDLDHELLGVTTLHPSPSGTGDGDSLTLRTLEGGNTVDDREIPFTTENVARYFESARGCDRLVLDSVSALRAVTDDGELFRRQLLELIRVFSDQLGATTLFTAENNDGHDPLSFTTHGVIGLRRERIDDDPHRFLEVEKMRGVDHDRRTVEYTLEPTGIEAGPVRRSQPPELKTHKHTSIGIDGLDALCGGGLATGAGVLLEHDGHANLTALFGALLSRAVERDSTLVLSPTIRMRPSSVRTILEGHDVSLDDLLERDRLFVIDMIGAWDGSRENVYADCHTADAVAAAYDDIARRAGDAPRFSLVNADAMVNTLGPEEARASRYALESDWLRPEDLLVHIQNPKETSEQMNGFYTNAAEQILRTWVTDAGLQYVSLRKSPCGFVGTTSLVEYTTEPPYLTVQEPPEERENPYAE</sequence>
<dbReference type="EMBL" id="JBHTAP010000001">
    <property type="protein sequence ID" value="MFC7235947.1"/>
    <property type="molecule type" value="Genomic_DNA"/>
</dbReference>
<dbReference type="GeneID" id="79267649"/>
<dbReference type="SMART" id="SM00382">
    <property type="entry name" value="AAA"/>
    <property type="match status" value="1"/>
</dbReference>
<evidence type="ECO:0000313" key="5">
    <source>
        <dbReference type="Proteomes" id="UP001596398"/>
    </source>
</evidence>
<organism evidence="4 5">
    <name type="scientific">Halosegnis marinus</name>
    <dbReference type="NCBI Taxonomy" id="3034023"/>
    <lineage>
        <taxon>Archaea</taxon>
        <taxon>Methanobacteriati</taxon>
        <taxon>Methanobacteriota</taxon>
        <taxon>Stenosarchaea group</taxon>
        <taxon>Halobacteria</taxon>
        <taxon>Halobacteriales</taxon>
        <taxon>Natronomonadaceae</taxon>
        <taxon>Halosegnis</taxon>
    </lineage>
</organism>
<reference evidence="4 5" key="1">
    <citation type="journal article" date="2019" name="Int. J. Syst. Evol. Microbiol.">
        <title>The Global Catalogue of Microorganisms (GCM) 10K type strain sequencing project: providing services to taxonomists for standard genome sequencing and annotation.</title>
        <authorList>
            <consortium name="The Broad Institute Genomics Platform"/>
            <consortium name="The Broad Institute Genome Sequencing Center for Infectious Disease"/>
            <person name="Wu L."/>
            <person name="Ma J."/>
        </authorList>
    </citation>
    <scope>NUCLEOTIDE SEQUENCE [LARGE SCALE GENOMIC DNA]</scope>
    <source>
        <strain evidence="4 5">DT85</strain>
    </source>
</reference>
<dbReference type="PROSITE" id="PS51146">
    <property type="entry name" value="KAIC"/>
    <property type="match status" value="1"/>
</dbReference>
<dbReference type="InterPro" id="IPR003593">
    <property type="entry name" value="AAA+_ATPase"/>
</dbReference>
<keyword evidence="1" id="KW-0547">Nucleotide-binding</keyword>
<dbReference type="SUPFAM" id="SSF52540">
    <property type="entry name" value="P-loop containing nucleoside triphosphate hydrolases"/>
    <property type="match status" value="1"/>
</dbReference>
<evidence type="ECO:0000256" key="1">
    <source>
        <dbReference type="ARBA" id="ARBA00022741"/>
    </source>
</evidence>
<dbReference type="Gene3D" id="3.40.50.300">
    <property type="entry name" value="P-loop containing nucleotide triphosphate hydrolases"/>
    <property type="match status" value="2"/>
</dbReference>